<dbReference type="FunFam" id="2.130.10.10:FF:001597">
    <property type="entry name" value="tRNA (guanine-N(7)-)-methyltransferase non-catalytic subunit"/>
    <property type="match status" value="1"/>
</dbReference>
<dbReference type="InterPro" id="IPR015943">
    <property type="entry name" value="WD40/YVTN_repeat-like_dom_sf"/>
</dbReference>
<dbReference type="VEuPathDB" id="AmoebaDB:EHI5A_183650"/>
<comment type="subunit">
    <text evidence="6">Forms a heterodimer with the catalytic subunit.</text>
</comment>
<dbReference type="GO" id="GO:0106004">
    <property type="term" value="P:tRNA (guanine-N7)-methylation"/>
    <property type="evidence" value="ECO:0007669"/>
    <property type="project" value="UniProtKB-UniRule"/>
</dbReference>
<name>A0A5K1ULQ7_ENTHI</name>
<dbReference type="VEuPathDB" id="AmoebaDB:KM1_236290"/>
<comment type="function">
    <text evidence="6">Required for the formation of N(7)-methylguanine at position 46 (m7G46) in tRNA. In the complex, it is required to stabilize and induce conformational changes of the catalytic subunit.</text>
</comment>
<evidence type="ECO:0000313" key="8">
    <source>
        <dbReference type="Proteomes" id="UP000078387"/>
    </source>
</evidence>
<dbReference type="PANTHER" id="PTHR16288:SF0">
    <property type="entry name" value="TRNA (GUANINE-N(7)-)-METHYLTRANSFERASE NON-CATALYTIC SUBUNIT WDR4"/>
    <property type="match status" value="1"/>
</dbReference>
<keyword evidence="2 6" id="KW-0853">WD repeat</keyword>
<dbReference type="HAMAP" id="MF_03056">
    <property type="entry name" value="TRM82"/>
    <property type="match status" value="1"/>
</dbReference>
<dbReference type="VEuPathDB" id="AmoebaDB:EHI_093340"/>
<reference evidence="7 8" key="1">
    <citation type="submission" date="2016-05" db="EMBL/GenBank/DDBJ databases">
        <title>First whole genome sequencing of Entamoeba histolytica HM1:IMSS-clone-6.</title>
        <authorList>
            <person name="Mukherjee Avik.K."/>
            <person name="Izumyama S."/>
            <person name="Nakada-Tsukui K."/>
            <person name="Nozaki T."/>
        </authorList>
    </citation>
    <scope>NUCLEOTIDE SEQUENCE [LARGE SCALE GENOMIC DNA]</scope>
    <source>
        <strain evidence="7 8">HM1:IMSS clone 6</strain>
    </source>
</reference>
<dbReference type="PANTHER" id="PTHR16288">
    <property type="entry name" value="WD40 REPEAT PROTEIN 4"/>
    <property type="match status" value="1"/>
</dbReference>
<accession>A0A5K1ULQ7</accession>
<dbReference type="AlphaFoldDB" id="A0A5K1ULQ7"/>
<dbReference type="UniPathway" id="UPA00989"/>
<evidence type="ECO:0000313" key="7">
    <source>
        <dbReference type="EMBL" id="GAT99208.1"/>
    </source>
</evidence>
<evidence type="ECO:0000256" key="6">
    <source>
        <dbReference type="HAMAP-Rule" id="MF_03056"/>
    </source>
</evidence>
<dbReference type="SUPFAM" id="SSF50978">
    <property type="entry name" value="WD40 repeat-like"/>
    <property type="match status" value="1"/>
</dbReference>
<comment type="similarity">
    <text evidence="6">Belongs to the WD repeat TRM82 family.</text>
</comment>
<comment type="subcellular location">
    <subcellularLocation>
        <location evidence="1 6">Nucleus</location>
    </subcellularLocation>
</comment>
<dbReference type="Gene3D" id="2.130.10.10">
    <property type="entry name" value="YVTN repeat-like/Quinoprotein amine dehydrogenase"/>
    <property type="match status" value="1"/>
</dbReference>
<evidence type="ECO:0000256" key="3">
    <source>
        <dbReference type="ARBA" id="ARBA00022694"/>
    </source>
</evidence>
<dbReference type="OMA" id="HTDGANS"/>
<dbReference type="VEuPathDB" id="AmoebaDB:EHI8A_170560"/>
<evidence type="ECO:0000256" key="5">
    <source>
        <dbReference type="ARBA" id="ARBA00023242"/>
    </source>
</evidence>
<dbReference type="InterPro" id="IPR036322">
    <property type="entry name" value="WD40_repeat_dom_sf"/>
</dbReference>
<keyword evidence="5 6" id="KW-0539">Nucleus</keyword>
<evidence type="ECO:0000256" key="2">
    <source>
        <dbReference type="ARBA" id="ARBA00022574"/>
    </source>
</evidence>
<comment type="pathway">
    <text evidence="6">tRNA modification; N(7)-methylguanine-tRNA biosynthesis.</text>
</comment>
<keyword evidence="3 6" id="KW-0819">tRNA processing</keyword>
<comment type="caution">
    <text evidence="7">The sequence shown here is derived from an EMBL/GenBank/DDBJ whole genome shotgun (WGS) entry which is preliminary data.</text>
</comment>
<evidence type="ECO:0000256" key="1">
    <source>
        <dbReference type="ARBA" id="ARBA00004123"/>
    </source>
</evidence>
<protein>
    <recommendedName>
        <fullName evidence="6">tRNA (guanine-N(7)-)-methyltransferase non-catalytic subunit</fullName>
    </recommendedName>
    <alternativeName>
        <fullName evidence="6">WD repeat-containing protein 4 homolog</fullName>
    </alternativeName>
</protein>
<dbReference type="EMBL" id="BDEQ01000001">
    <property type="protein sequence ID" value="GAT99208.1"/>
    <property type="molecule type" value="Genomic_DNA"/>
</dbReference>
<proteinExistence type="inferred from homology"/>
<sequence>MLKFNEDKSVLLALYKNTVQIYSQNIEYKGCITCNSLVIDALELSNKMVVVLCDDKTVNIYNDKVLTHHLLLTKKPTSVCEIDNQILVSDKFGDVYKFKIDEIPLATEDINKLKDAIAQNIILAHFSVINQIEITKKKNAIITCDRDEKVRVTRYPRTDIIQSFCYGFVELVTSCKCEEINNIPIVVCGSCDGTMRIYKIENGEEIKMKQFDKNDVVIIYDVEVMNEELHILVGIENKNYCIIKIPIIGSNLGEMQIEQRECIIKGGKFTKDDYIIYNSDDQLVFVNKNQKINIHTDGANNSFKNEGILYETLRKNISPKQRFINIEDEETEPQKIFKND</sequence>
<dbReference type="GO" id="GO:0043527">
    <property type="term" value="C:tRNA methyltransferase complex"/>
    <property type="evidence" value="ECO:0007669"/>
    <property type="project" value="TreeGrafter"/>
</dbReference>
<dbReference type="GO" id="GO:0005829">
    <property type="term" value="C:cytosol"/>
    <property type="evidence" value="ECO:0007669"/>
    <property type="project" value="TreeGrafter"/>
</dbReference>
<dbReference type="Proteomes" id="UP000078387">
    <property type="component" value="Unassembled WGS sequence"/>
</dbReference>
<keyword evidence="4 6" id="KW-0677">Repeat</keyword>
<dbReference type="InterPro" id="IPR028884">
    <property type="entry name" value="Trm82"/>
</dbReference>
<evidence type="ECO:0000256" key="4">
    <source>
        <dbReference type="ARBA" id="ARBA00022737"/>
    </source>
</evidence>
<dbReference type="VEuPathDB" id="AmoebaDB:EHI7A_147220"/>
<organism evidence="7 8">
    <name type="scientific">Entamoeba histolytica</name>
    <dbReference type="NCBI Taxonomy" id="5759"/>
    <lineage>
        <taxon>Eukaryota</taxon>
        <taxon>Amoebozoa</taxon>
        <taxon>Evosea</taxon>
        <taxon>Archamoebae</taxon>
        <taxon>Mastigamoebida</taxon>
        <taxon>Entamoebidae</taxon>
        <taxon>Entamoeba</taxon>
    </lineage>
</organism>
<dbReference type="GO" id="GO:0005634">
    <property type="term" value="C:nucleus"/>
    <property type="evidence" value="ECO:0007669"/>
    <property type="project" value="UniProtKB-SubCell"/>
</dbReference>
<gene>
    <name evidence="7" type="ORF">CL6EHI_093340</name>
</gene>